<dbReference type="Gene3D" id="3.30.420.10">
    <property type="entry name" value="Ribonuclease H-like superfamily/Ribonuclease H"/>
    <property type="match status" value="1"/>
</dbReference>
<dbReference type="InterPro" id="IPR009057">
    <property type="entry name" value="Homeodomain-like_sf"/>
</dbReference>
<comment type="caution">
    <text evidence="4">The sequence shown here is derived from an EMBL/GenBank/DDBJ whole genome shotgun (WGS) entry which is preliminary data.</text>
</comment>
<dbReference type="GO" id="GO:0015074">
    <property type="term" value="P:DNA integration"/>
    <property type="evidence" value="ECO:0007669"/>
    <property type="project" value="InterPro"/>
</dbReference>
<dbReference type="PANTHER" id="PTHR46889:SF4">
    <property type="entry name" value="TRANSPOSASE INSO FOR INSERTION SEQUENCE ELEMENT IS911B-RELATED"/>
    <property type="match status" value="1"/>
</dbReference>
<dbReference type="InterPro" id="IPR036397">
    <property type="entry name" value="RNaseH_sf"/>
</dbReference>
<dbReference type="Proteomes" id="UP000538292">
    <property type="component" value="Unassembled WGS sequence"/>
</dbReference>
<evidence type="ECO:0000313" key="5">
    <source>
        <dbReference type="Proteomes" id="UP000538292"/>
    </source>
</evidence>
<dbReference type="SUPFAM" id="SSF53098">
    <property type="entry name" value="Ribonuclease H-like"/>
    <property type="match status" value="1"/>
</dbReference>
<feature type="domain" description="Integrase catalytic" evidence="2">
    <location>
        <begin position="136"/>
        <end position="195"/>
    </location>
</feature>
<dbReference type="InterPro" id="IPR001584">
    <property type="entry name" value="Integrase_cat-core"/>
</dbReference>
<organism evidence="4 5">
    <name type="scientific">Thermoactinomyces mirandus</name>
    <dbReference type="NCBI Taxonomy" id="2756294"/>
    <lineage>
        <taxon>Bacteria</taxon>
        <taxon>Bacillati</taxon>
        <taxon>Bacillota</taxon>
        <taxon>Bacilli</taxon>
        <taxon>Bacillales</taxon>
        <taxon>Thermoactinomycetaceae</taxon>
        <taxon>Thermoactinomyces</taxon>
    </lineage>
</organism>
<evidence type="ECO:0000259" key="2">
    <source>
        <dbReference type="Pfam" id="PF00665"/>
    </source>
</evidence>
<comment type="function">
    <text evidence="1">Involved in the transposition of the insertion sequence.</text>
</comment>
<dbReference type="InterPro" id="IPR048020">
    <property type="entry name" value="Transpos_IS3"/>
</dbReference>
<dbReference type="SUPFAM" id="SSF46689">
    <property type="entry name" value="Homeodomain-like"/>
    <property type="match status" value="1"/>
</dbReference>
<dbReference type="InterPro" id="IPR050900">
    <property type="entry name" value="Transposase_IS3/IS150/IS904"/>
</dbReference>
<evidence type="ECO:0000313" key="4">
    <source>
        <dbReference type="EMBL" id="MBA4603905.1"/>
    </source>
</evidence>
<accession>A0A7W2ATM3</accession>
<gene>
    <name evidence="4" type="ORF">H2C83_16780</name>
</gene>
<sequence>MVGNFGKGGKKLKFRVVDELRHHHSVKDLCKFLGVSRSGYYRYLSRKNKTDKDQSLKERIHYIYGLRNKRYGYRRIQAELMRLYGLRVNHKKVLRIMQKLGIQSIIRRRRFDQNRYRTPMGVRIADNLLNRQFYAERPNQKWVTDVTRIPVGGQNLFLSAIMDLFNNEIVAFHISSRNNNALVLNTVRKALEKKRTCLEPSFTAIGISNTRPMTTTTCWLSLASDPACQDEAIAWTMPRLRVSSPT</sequence>
<dbReference type="InterPro" id="IPR025948">
    <property type="entry name" value="HTH-like_dom"/>
</dbReference>
<evidence type="ECO:0000259" key="3">
    <source>
        <dbReference type="Pfam" id="PF13276"/>
    </source>
</evidence>
<dbReference type="AlphaFoldDB" id="A0A7W2ATM3"/>
<dbReference type="Pfam" id="PF00665">
    <property type="entry name" value="rve"/>
    <property type="match status" value="1"/>
</dbReference>
<reference evidence="4 5" key="1">
    <citation type="submission" date="2020-07" db="EMBL/GenBank/DDBJ databases">
        <title>Thermoactinomyces phylogeny.</title>
        <authorList>
            <person name="Dunlap C."/>
        </authorList>
    </citation>
    <scope>NUCLEOTIDE SEQUENCE [LARGE SCALE GENOMIC DNA]</scope>
    <source>
        <strain evidence="4 5">AMNI-1</strain>
    </source>
</reference>
<dbReference type="NCBIfam" id="NF033516">
    <property type="entry name" value="transpos_IS3"/>
    <property type="match status" value="1"/>
</dbReference>
<protein>
    <submittedName>
        <fullName evidence="4">IS3 family transposase</fullName>
    </submittedName>
</protein>
<dbReference type="RefSeq" id="WP_181742375.1">
    <property type="nucleotide sequence ID" value="NZ_JACEOL010000085.1"/>
</dbReference>
<feature type="domain" description="HTH-like" evidence="3">
    <location>
        <begin position="53"/>
        <end position="110"/>
    </location>
</feature>
<dbReference type="PANTHER" id="PTHR46889">
    <property type="entry name" value="TRANSPOSASE INSF FOR INSERTION SEQUENCE IS3B-RELATED"/>
    <property type="match status" value="1"/>
</dbReference>
<name>A0A7W2ATM3_9BACL</name>
<dbReference type="EMBL" id="JACEOL010000085">
    <property type="protein sequence ID" value="MBA4603905.1"/>
    <property type="molecule type" value="Genomic_DNA"/>
</dbReference>
<evidence type="ECO:0000256" key="1">
    <source>
        <dbReference type="ARBA" id="ARBA00002286"/>
    </source>
</evidence>
<dbReference type="Pfam" id="PF13276">
    <property type="entry name" value="HTH_21"/>
    <property type="match status" value="1"/>
</dbReference>
<proteinExistence type="predicted"/>
<keyword evidence="5" id="KW-1185">Reference proteome</keyword>
<dbReference type="InterPro" id="IPR012337">
    <property type="entry name" value="RNaseH-like_sf"/>
</dbReference>
<dbReference type="GO" id="GO:0003676">
    <property type="term" value="F:nucleic acid binding"/>
    <property type="evidence" value="ECO:0007669"/>
    <property type="project" value="InterPro"/>
</dbReference>